<dbReference type="GO" id="GO:0016740">
    <property type="term" value="F:transferase activity"/>
    <property type="evidence" value="ECO:0007669"/>
    <property type="project" value="UniProtKB-KW"/>
</dbReference>
<dbReference type="EMBL" id="JABFCS010000001">
    <property type="protein sequence ID" value="NNU43084.1"/>
    <property type="molecule type" value="Genomic_DNA"/>
</dbReference>
<reference evidence="2 3" key="2">
    <citation type="submission" date="2020-06" db="EMBL/GenBank/DDBJ databases">
        <title>Ramlibacter rhizophilus sp. nov., isolated from rhizosphere soil of national flower Mugunghwa from South Korea.</title>
        <authorList>
            <person name="Zheng-Fei Y."/>
            <person name="Huan T."/>
        </authorList>
    </citation>
    <scope>NUCLEOTIDE SEQUENCE [LARGE SCALE GENOMIC DNA]</scope>
    <source>
        <strain evidence="2 3">B156</strain>
    </source>
</reference>
<comment type="caution">
    <text evidence="2">The sequence shown here is derived from an EMBL/GenBank/DDBJ whole genome shotgun (WGS) entry which is preliminary data.</text>
</comment>
<proteinExistence type="predicted"/>
<dbReference type="Gene3D" id="3.30.110.40">
    <property type="entry name" value="TusA-like domain"/>
    <property type="match status" value="1"/>
</dbReference>
<evidence type="ECO:0000313" key="3">
    <source>
        <dbReference type="Proteomes" id="UP000552954"/>
    </source>
</evidence>
<keyword evidence="2" id="KW-0808">Transferase</keyword>
<dbReference type="InterPro" id="IPR001455">
    <property type="entry name" value="TusA-like"/>
</dbReference>
<feature type="domain" description="UPF0033" evidence="1">
    <location>
        <begin position="28"/>
        <end position="97"/>
    </location>
</feature>
<dbReference type="SUPFAM" id="SSF64307">
    <property type="entry name" value="SirA-like"/>
    <property type="match status" value="1"/>
</dbReference>
<dbReference type="CDD" id="cd00291">
    <property type="entry name" value="SirA_YedF_YeeD"/>
    <property type="match status" value="1"/>
</dbReference>
<protein>
    <submittedName>
        <fullName evidence="2">Sulfurtransferase TusA family protein</fullName>
    </submittedName>
</protein>
<dbReference type="Proteomes" id="UP000552954">
    <property type="component" value="Unassembled WGS sequence"/>
</dbReference>
<evidence type="ECO:0000259" key="1">
    <source>
        <dbReference type="Pfam" id="PF01206"/>
    </source>
</evidence>
<name>A0A849K9H3_9BURK</name>
<reference evidence="2 3" key="1">
    <citation type="submission" date="2020-05" db="EMBL/GenBank/DDBJ databases">
        <authorList>
            <person name="Khan S.A."/>
            <person name="Jeon C.O."/>
            <person name="Chun B.H."/>
        </authorList>
    </citation>
    <scope>NUCLEOTIDE SEQUENCE [LARGE SCALE GENOMIC DNA]</scope>
    <source>
        <strain evidence="2 3">B156</strain>
    </source>
</reference>
<sequence>MAGPSSGEKDVLTDASGPAAFTDGELQELDARGISSPLQVLRAHRALRGMRAGQVLRVVTSSEQTLAEFQALSKYVVGYELVSQEQFGDEFIHVLRKKR</sequence>
<dbReference type="RefSeq" id="WP_171557901.1">
    <property type="nucleotide sequence ID" value="NZ_JABFCS010000001.1"/>
</dbReference>
<dbReference type="AlphaFoldDB" id="A0A849K9H3"/>
<accession>A0A849K9H3</accession>
<dbReference type="Pfam" id="PF01206">
    <property type="entry name" value="TusA"/>
    <property type="match status" value="1"/>
</dbReference>
<dbReference type="InterPro" id="IPR036868">
    <property type="entry name" value="TusA-like_sf"/>
</dbReference>
<gene>
    <name evidence="2" type="ORF">HK415_07815</name>
</gene>
<evidence type="ECO:0000313" key="2">
    <source>
        <dbReference type="EMBL" id="NNU43084.1"/>
    </source>
</evidence>
<keyword evidence="3" id="KW-1185">Reference proteome</keyword>
<organism evidence="2 3">
    <name type="scientific">Ramlibacter montanisoli</name>
    <dbReference type="NCBI Taxonomy" id="2732512"/>
    <lineage>
        <taxon>Bacteria</taxon>
        <taxon>Pseudomonadati</taxon>
        <taxon>Pseudomonadota</taxon>
        <taxon>Betaproteobacteria</taxon>
        <taxon>Burkholderiales</taxon>
        <taxon>Comamonadaceae</taxon>
        <taxon>Ramlibacter</taxon>
    </lineage>
</organism>